<keyword evidence="1" id="KW-0472">Membrane</keyword>
<feature type="transmembrane region" description="Helical" evidence="1">
    <location>
        <begin position="12"/>
        <end position="37"/>
    </location>
</feature>
<evidence type="ECO:0000313" key="2">
    <source>
        <dbReference type="EMBL" id="JAE28055.1"/>
    </source>
</evidence>
<evidence type="ECO:0000256" key="1">
    <source>
        <dbReference type="SAM" id="Phobius"/>
    </source>
</evidence>
<dbReference type="AlphaFoldDB" id="A0A0A9GSF4"/>
<reference evidence="2" key="2">
    <citation type="journal article" date="2015" name="Data Brief">
        <title>Shoot transcriptome of the giant reed, Arundo donax.</title>
        <authorList>
            <person name="Barrero R.A."/>
            <person name="Guerrero F.D."/>
            <person name="Moolhuijzen P."/>
            <person name="Goolsby J.A."/>
            <person name="Tidwell J."/>
            <person name="Bellgard S.E."/>
            <person name="Bellgard M.I."/>
        </authorList>
    </citation>
    <scope>NUCLEOTIDE SEQUENCE</scope>
    <source>
        <tissue evidence="2">Shoot tissue taken approximately 20 cm above the soil surface</tissue>
    </source>
</reference>
<protein>
    <submittedName>
        <fullName evidence="2">Uncharacterized protein</fullName>
    </submittedName>
</protein>
<dbReference type="EMBL" id="GBRH01169841">
    <property type="protein sequence ID" value="JAE28055.1"/>
    <property type="molecule type" value="Transcribed_RNA"/>
</dbReference>
<keyword evidence="1" id="KW-0812">Transmembrane</keyword>
<accession>A0A0A9GSF4</accession>
<name>A0A0A9GSF4_ARUDO</name>
<organism evidence="2">
    <name type="scientific">Arundo donax</name>
    <name type="common">Giant reed</name>
    <name type="synonym">Donax arundinaceus</name>
    <dbReference type="NCBI Taxonomy" id="35708"/>
    <lineage>
        <taxon>Eukaryota</taxon>
        <taxon>Viridiplantae</taxon>
        <taxon>Streptophyta</taxon>
        <taxon>Embryophyta</taxon>
        <taxon>Tracheophyta</taxon>
        <taxon>Spermatophyta</taxon>
        <taxon>Magnoliopsida</taxon>
        <taxon>Liliopsida</taxon>
        <taxon>Poales</taxon>
        <taxon>Poaceae</taxon>
        <taxon>PACMAD clade</taxon>
        <taxon>Arundinoideae</taxon>
        <taxon>Arundineae</taxon>
        <taxon>Arundo</taxon>
    </lineage>
</organism>
<feature type="transmembrane region" description="Helical" evidence="1">
    <location>
        <begin position="43"/>
        <end position="60"/>
    </location>
</feature>
<reference evidence="2" key="1">
    <citation type="submission" date="2014-09" db="EMBL/GenBank/DDBJ databases">
        <authorList>
            <person name="Magalhaes I.L.F."/>
            <person name="Oliveira U."/>
            <person name="Santos F.R."/>
            <person name="Vidigal T.H.D.A."/>
            <person name="Brescovit A.D."/>
            <person name="Santos A.J."/>
        </authorList>
    </citation>
    <scope>NUCLEOTIDE SEQUENCE</scope>
    <source>
        <tissue evidence="2">Shoot tissue taken approximately 20 cm above the soil surface</tissue>
    </source>
</reference>
<sequence>MALLNLHCKLIPIFSVQSIVFLALVPLLHNLSILPILTYIDNHFILGLLSMILMRAFSIFSNNAQAPLLNTITRCRF</sequence>
<proteinExistence type="predicted"/>
<keyword evidence="1" id="KW-1133">Transmembrane helix</keyword>